<dbReference type="GO" id="GO:0016491">
    <property type="term" value="F:oxidoreductase activity"/>
    <property type="evidence" value="ECO:0007669"/>
    <property type="project" value="InterPro"/>
</dbReference>
<evidence type="ECO:0000256" key="1">
    <source>
        <dbReference type="ARBA" id="ARBA00001974"/>
    </source>
</evidence>
<organism evidence="5 6">
    <name type="scientific">Enterococcus italicus (strain DSM 15952 / CCUG 50447 / LMG 22039 / TP 1.5)</name>
    <dbReference type="NCBI Taxonomy" id="888064"/>
    <lineage>
        <taxon>Bacteria</taxon>
        <taxon>Bacillati</taxon>
        <taxon>Bacillota</taxon>
        <taxon>Bacilli</taxon>
        <taxon>Lactobacillales</taxon>
        <taxon>Enterococcaceae</taxon>
        <taxon>Enterococcus</taxon>
    </lineage>
</organism>
<keyword evidence="6" id="KW-1185">Reference proteome</keyword>
<gene>
    <name evidence="5" type="ORF">HMPREF9088_0371</name>
</gene>
<evidence type="ECO:0000256" key="2">
    <source>
        <dbReference type="ARBA" id="ARBA00022630"/>
    </source>
</evidence>
<sequence>MRIIIIGGSVSGVAAAIEARKQLPDAEISLLEKGTAVGVLPNHLFWLLAKDDSCQRAYLATDKELAANYDINVYLHTTVVSLHKSHLVTRDGQVWPFDRAIIATGSGQFSTLITAHEVIEDDMKQQVNQASLVQKIDQADSIAIIGAGLLGMTFASALAHTDKHVLVFERANLPLIRYFNHDLVHTIMANASSAIDFHIGEAVDDVTAQASGQLIVTGKNSYPVDLTLLAVNTRPSTQELTESLQKNADGTIWVDDYLQTSKQHVFAIGDAIQVTFKLTGESVYLSSIANALRTARIVSHNLKQLIQKDPGTVRPYSCVLFDRWYGTVGLTLQEEMFYPKQLASYKVSLAEEEHVTLIYDTNQIVVGGQLEANHLPIEHWHHLIQMVQKGYSLDQCIVKGNYMNKLSDQDLAELEVGLDAIG</sequence>
<dbReference type="Gene3D" id="3.50.50.60">
    <property type="entry name" value="FAD/NAD(P)-binding domain"/>
    <property type="match status" value="2"/>
</dbReference>
<evidence type="ECO:0000313" key="6">
    <source>
        <dbReference type="Proteomes" id="UP000010296"/>
    </source>
</evidence>
<dbReference type="PATRIC" id="fig|888064.11.peg.1752"/>
<keyword evidence="3" id="KW-0274">FAD</keyword>
<dbReference type="InterPro" id="IPR023753">
    <property type="entry name" value="FAD/NAD-binding_dom"/>
</dbReference>
<dbReference type="PANTHER" id="PTHR43429">
    <property type="entry name" value="PYRIDINE NUCLEOTIDE-DISULFIDE OXIDOREDUCTASE DOMAIN-CONTAINING"/>
    <property type="match status" value="1"/>
</dbReference>
<reference evidence="5 6" key="1">
    <citation type="submission" date="2010-12" db="EMBL/GenBank/DDBJ databases">
        <authorList>
            <person name="Muzny D."/>
            <person name="Qin X."/>
            <person name="Deng J."/>
            <person name="Jiang H."/>
            <person name="Liu Y."/>
            <person name="Qu J."/>
            <person name="Song X.-Z."/>
            <person name="Zhang L."/>
            <person name="Thornton R."/>
            <person name="Coyle M."/>
            <person name="Francisco L."/>
            <person name="Jackson L."/>
            <person name="Javaid M."/>
            <person name="Korchina V."/>
            <person name="Kovar C."/>
            <person name="Mata R."/>
            <person name="Mathew T."/>
            <person name="Ngo R."/>
            <person name="Nguyen L."/>
            <person name="Nguyen N."/>
            <person name="Okwuonu G."/>
            <person name="Ongeri F."/>
            <person name="Pham C."/>
            <person name="Simmons D."/>
            <person name="Wilczek-Boney K."/>
            <person name="Hale W."/>
            <person name="Jakkamsetti A."/>
            <person name="Pham P."/>
            <person name="Ruth R."/>
            <person name="San Lucas F."/>
            <person name="Warren J."/>
            <person name="Zhang J."/>
            <person name="Zhao Z."/>
            <person name="Zhou C."/>
            <person name="Zhu D."/>
            <person name="Lee S."/>
            <person name="Bess C."/>
            <person name="Blankenburg K."/>
            <person name="Forbes L."/>
            <person name="Fu Q."/>
            <person name="Gubbala S."/>
            <person name="Hirani K."/>
            <person name="Jayaseelan J.C."/>
            <person name="Lara F."/>
            <person name="Munidasa M."/>
            <person name="Palculict T."/>
            <person name="Patil S."/>
            <person name="Pu L.-L."/>
            <person name="Saada N."/>
            <person name="Tang L."/>
            <person name="Weissenberger G."/>
            <person name="Zhu Y."/>
            <person name="Hemphill L."/>
            <person name="Shang Y."/>
            <person name="Youmans B."/>
            <person name="Ayvaz T."/>
            <person name="Ross M."/>
            <person name="Santibanez J."/>
            <person name="Aqrawi P."/>
            <person name="Gross S."/>
            <person name="Joshi V."/>
            <person name="Fowler G."/>
            <person name="Nazareth L."/>
            <person name="Reid J."/>
            <person name="Worley K."/>
            <person name="Petrosino J."/>
            <person name="Highlander S."/>
            <person name="Gibbs R."/>
        </authorList>
    </citation>
    <scope>NUCLEOTIDE SEQUENCE [LARGE SCALE GENOMIC DNA]</scope>
    <source>
        <strain evidence="6">DSM 15952 / CCUG 50447 / LMG 22039 / TP 1.5</strain>
    </source>
</reference>
<dbReference type="InterPro" id="IPR036188">
    <property type="entry name" value="FAD/NAD-bd_sf"/>
</dbReference>
<dbReference type="InterPro" id="IPR050260">
    <property type="entry name" value="FAD-bd_OxRdtase"/>
</dbReference>
<dbReference type="AlphaFoldDB" id="E6LDD1"/>
<proteinExistence type="predicted"/>
<dbReference type="Proteomes" id="UP000010296">
    <property type="component" value="Unassembled WGS sequence"/>
</dbReference>
<comment type="caution">
    <text evidence="5">The sequence shown here is derived from an EMBL/GenBank/DDBJ whole genome shotgun (WGS) entry which is preliminary data.</text>
</comment>
<protein>
    <submittedName>
        <fullName evidence="5">Pyridine nucleotide-disulfide oxidoreductase</fullName>
    </submittedName>
</protein>
<comment type="cofactor">
    <cofactor evidence="1">
        <name>FAD</name>
        <dbReference type="ChEBI" id="CHEBI:57692"/>
    </cofactor>
</comment>
<dbReference type="PRINTS" id="PR00368">
    <property type="entry name" value="FADPNR"/>
</dbReference>
<dbReference type="OrthoDB" id="9802028at2"/>
<dbReference type="STRING" id="888064.HMPREF9088_0371"/>
<dbReference type="SUPFAM" id="SSF51905">
    <property type="entry name" value="FAD/NAD(P)-binding domain"/>
    <property type="match status" value="1"/>
</dbReference>
<dbReference type="Pfam" id="PF07992">
    <property type="entry name" value="Pyr_redox_2"/>
    <property type="match status" value="1"/>
</dbReference>
<evidence type="ECO:0000256" key="3">
    <source>
        <dbReference type="ARBA" id="ARBA00022827"/>
    </source>
</evidence>
<dbReference type="EMBL" id="AEPV01000012">
    <property type="protein sequence ID" value="EFU74805.1"/>
    <property type="molecule type" value="Genomic_DNA"/>
</dbReference>
<evidence type="ECO:0000313" key="5">
    <source>
        <dbReference type="EMBL" id="EFU74805.1"/>
    </source>
</evidence>
<keyword evidence="2" id="KW-0285">Flavoprotein</keyword>
<dbReference type="eggNOG" id="COG0446">
    <property type="taxonomic scope" value="Bacteria"/>
</dbReference>
<dbReference type="RefSeq" id="WP_007207392.1">
    <property type="nucleotide sequence ID" value="NZ_GL622241.1"/>
</dbReference>
<dbReference type="PRINTS" id="PR00411">
    <property type="entry name" value="PNDRDTASEI"/>
</dbReference>
<dbReference type="HOGENOM" id="CLU_003291_1_0_9"/>
<accession>E6LDD1</accession>
<name>E6LDD1_ENTI1</name>
<evidence type="ECO:0000259" key="4">
    <source>
        <dbReference type="Pfam" id="PF07992"/>
    </source>
</evidence>
<feature type="domain" description="FAD/NAD(P)-binding" evidence="4">
    <location>
        <begin position="1"/>
        <end position="279"/>
    </location>
</feature>